<organism evidence="3 4">
    <name type="scientific">Capronia epimyces CBS 606.96</name>
    <dbReference type="NCBI Taxonomy" id="1182542"/>
    <lineage>
        <taxon>Eukaryota</taxon>
        <taxon>Fungi</taxon>
        <taxon>Dikarya</taxon>
        <taxon>Ascomycota</taxon>
        <taxon>Pezizomycotina</taxon>
        <taxon>Eurotiomycetes</taxon>
        <taxon>Chaetothyriomycetidae</taxon>
        <taxon>Chaetothyriales</taxon>
        <taxon>Herpotrichiellaceae</taxon>
        <taxon>Capronia</taxon>
    </lineage>
</organism>
<evidence type="ECO:0000256" key="1">
    <source>
        <dbReference type="SAM" id="MobiDB-lite"/>
    </source>
</evidence>
<dbReference type="eggNOG" id="ENOG502T3CJ">
    <property type="taxonomic scope" value="Eukaryota"/>
</dbReference>
<dbReference type="RefSeq" id="XP_007734909.1">
    <property type="nucleotide sequence ID" value="XM_007736719.1"/>
</dbReference>
<feature type="compositionally biased region" description="Polar residues" evidence="1">
    <location>
        <begin position="673"/>
        <end position="682"/>
    </location>
</feature>
<feature type="region of interest" description="Disordered" evidence="1">
    <location>
        <begin position="252"/>
        <end position="273"/>
    </location>
</feature>
<evidence type="ECO:0000256" key="2">
    <source>
        <dbReference type="SAM" id="Phobius"/>
    </source>
</evidence>
<keyword evidence="2" id="KW-0472">Membrane</keyword>
<feature type="transmembrane region" description="Helical" evidence="2">
    <location>
        <begin position="806"/>
        <end position="830"/>
    </location>
</feature>
<gene>
    <name evidence="3" type="ORF">A1O3_06601</name>
</gene>
<proteinExistence type="predicted"/>
<feature type="region of interest" description="Disordered" evidence="1">
    <location>
        <begin position="19"/>
        <end position="128"/>
    </location>
</feature>
<feature type="compositionally biased region" description="Low complexity" evidence="1">
    <location>
        <begin position="20"/>
        <end position="32"/>
    </location>
</feature>
<feature type="region of interest" description="Disordered" evidence="1">
    <location>
        <begin position="184"/>
        <end position="218"/>
    </location>
</feature>
<protein>
    <submittedName>
        <fullName evidence="3">Uncharacterized protein</fullName>
    </submittedName>
</protein>
<keyword evidence="2" id="KW-0812">Transmembrane</keyword>
<evidence type="ECO:0000313" key="3">
    <source>
        <dbReference type="EMBL" id="EXJ82786.1"/>
    </source>
</evidence>
<feature type="transmembrane region" description="Helical" evidence="2">
    <location>
        <begin position="752"/>
        <end position="773"/>
    </location>
</feature>
<accession>W9Y0L9</accession>
<feature type="region of interest" description="Disordered" evidence="1">
    <location>
        <begin position="315"/>
        <end position="351"/>
    </location>
</feature>
<name>W9Y0L9_9EURO</name>
<dbReference type="EMBL" id="AMGY01000005">
    <property type="protein sequence ID" value="EXJ82786.1"/>
    <property type="molecule type" value="Genomic_DNA"/>
</dbReference>
<feature type="compositionally biased region" description="Low complexity" evidence="1">
    <location>
        <begin position="626"/>
        <end position="649"/>
    </location>
</feature>
<evidence type="ECO:0000313" key="4">
    <source>
        <dbReference type="Proteomes" id="UP000019478"/>
    </source>
</evidence>
<feature type="region of interest" description="Disordered" evidence="1">
    <location>
        <begin position="140"/>
        <end position="165"/>
    </location>
</feature>
<feature type="compositionally biased region" description="Polar residues" evidence="1">
    <location>
        <begin position="33"/>
        <end position="50"/>
    </location>
</feature>
<feature type="region of interest" description="Disordered" evidence="1">
    <location>
        <begin position="626"/>
        <end position="682"/>
    </location>
</feature>
<reference evidence="3 4" key="1">
    <citation type="submission" date="2013-03" db="EMBL/GenBank/DDBJ databases">
        <title>The Genome Sequence of Capronia epimyces CBS 606.96.</title>
        <authorList>
            <consortium name="The Broad Institute Genomics Platform"/>
            <person name="Cuomo C."/>
            <person name="de Hoog S."/>
            <person name="Gorbushina A."/>
            <person name="Walker B."/>
            <person name="Young S.K."/>
            <person name="Zeng Q."/>
            <person name="Gargeya S."/>
            <person name="Fitzgerald M."/>
            <person name="Haas B."/>
            <person name="Abouelleil A."/>
            <person name="Allen A.W."/>
            <person name="Alvarado L."/>
            <person name="Arachchi H.M."/>
            <person name="Berlin A.M."/>
            <person name="Chapman S.B."/>
            <person name="Gainer-Dewar J."/>
            <person name="Goldberg J."/>
            <person name="Griggs A."/>
            <person name="Gujja S."/>
            <person name="Hansen M."/>
            <person name="Howarth C."/>
            <person name="Imamovic A."/>
            <person name="Ireland A."/>
            <person name="Larimer J."/>
            <person name="McCowan C."/>
            <person name="Murphy C."/>
            <person name="Pearson M."/>
            <person name="Poon T.W."/>
            <person name="Priest M."/>
            <person name="Roberts A."/>
            <person name="Saif S."/>
            <person name="Shea T."/>
            <person name="Sisk P."/>
            <person name="Sykes S."/>
            <person name="Wortman J."/>
            <person name="Nusbaum C."/>
            <person name="Birren B."/>
        </authorList>
    </citation>
    <scope>NUCLEOTIDE SEQUENCE [LARGE SCALE GENOMIC DNA]</scope>
    <source>
        <strain evidence="3 4">CBS 606.96</strain>
    </source>
</reference>
<feature type="compositionally biased region" description="Polar residues" evidence="1">
    <location>
        <begin position="259"/>
        <end position="273"/>
    </location>
</feature>
<dbReference type="AlphaFoldDB" id="W9Y0L9"/>
<dbReference type="STRING" id="1182542.W9Y0L9"/>
<feature type="compositionally biased region" description="Gly residues" evidence="1">
    <location>
        <begin position="663"/>
        <end position="672"/>
    </location>
</feature>
<comment type="caution">
    <text evidence="3">The sequence shown here is derived from an EMBL/GenBank/DDBJ whole genome shotgun (WGS) entry which is preliminary data.</text>
</comment>
<feature type="compositionally biased region" description="Polar residues" evidence="1">
    <location>
        <begin position="199"/>
        <end position="210"/>
    </location>
</feature>
<feature type="compositionally biased region" description="Basic residues" evidence="1">
    <location>
        <begin position="99"/>
        <end position="109"/>
    </location>
</feature>
<feature type="compositionally biased region" description="Basic and acidic residues" evidence="1">
    <location>
        <begin position="424"/>
        <end position="437"/>
    </location>
</feature>
<feature type="compositionally biased region" description="Basic and acidic residues" evidence="1">
    <location>
        <begin position="56"/>
        <end position="76"/>
    </location>
</feature>
<dbReference type="Proteomes" id="UP000019478">
    <property type="component" value="Unassembled WGS sequence"/>
</dbReference>
<dbReference type="GeneID" id="19170709"/>
<keyword evidence="4" id="KW-1185">Reference proteome</keyword>
<feature type="region of interest" description="Disordered" evidence="1">
    <location>
        <begin position="388"/>
        <end position="474"/>
    </location>
</feature>
<keyword evidence="2" id="KW-1133">Transmembrane helix</keyword>
<dbReference type="HOGENOM" id="CLU_341620_0_0_1"/>
<dbReference type="OrthoDB" id="4157429at2759"/>
<feature type="compositionally biased region" description="Low complexity" evidence="1">
    <location>
        <begin position="315"/>
        <end position="327"/>
    </location>
</feature>
<sequence length="835" mass="90709">MVFNPTSPIRVFGRRPVIVPQSATQPSAAATAENASKMSSADAPQSSYSLTGWRGEVSRLMRQSQERHPHRQEISRWSKTSTESEAPEALQAPSSKKATVLKKRSKQRRLSKDTTNSSPVDPSYDPVTKTLRPVETFEMPPIAITGPDEPRSFYESGSDDSGDNEHIIHRASSVRVARPHIVQHSNASGGSVPKLYAPPTSTASQGQASEVSPARGPNLKKLQDMAASAERRLNKAVSGGPAEALKALEGRDTDHEGMTASTEASTAPGSQQDNTMKETILEFPDTPSKLEALDTLPTPMGGFGSLRMHSTNTNTNTNTDTMSSSSTYVTPGSIDGLRSNPTTETDRKLSRAISAPVRNSTRRVTIRPAALVINRTDNDPKLFRESVVSTPYPARHSSIGEIDELQSQEMRTPRSLRRTRPLSNHKESEFEGEKYTDELGGGEKSQSQDHAPEVPLSTKPLPSAPATSRSDRFPSPVAPEVLLLDLRLARHPSARITVEIEVADKTTFDDEALFMVIREVYRRRLLGVVRRFFSSRTLSYASVANNSTSTIAPILTNPTASGLRALGSLHGQPWTLSEGAPEIDGGDFIKHLLSPRHGRRRKMWLLWLRNSQYSCDSSASASTIASQARRSRVASPSSSSHSPQAPDSPVFSFLHSRHSSSSAGGGGGGGGNHTHSINNDFLLSSPTMTPNHAVSGLGLSIRPSISIPRMPFQPFPFQSKSTATRRHRAGGEHVQSGPPTLYLHHRFSLRKLVAVLALTFFLAVFTTTMWILFGVPGRGADQGNGTTEVQGKAYTLSWRRDAQSRVGVGLVLGIVVLVMGLVSEAVWLWVSWILV</sequence>